<evidence type="ECO:0000313" key="2">
    <source>
        <dbReference type="EMBL" id="XCN72909.1"/>
    </source>
</evidence>
<dbReference type="KEGG" id="eaj:Q3M24_21945"/>
<accession>A0AAU8LVI7</accession>
<gene>
    <name evidence="2" type="ORF">Q3M24_21945</name>
</gene>
<dbReference type="PANTHER" id="PTHR37525">
    <property type="entry name" value="UPF0175 PROTEIN SSL1255"/>
    <property type="match status" value="1"/>
</dbReference>
<reference evidence="2" key="2">
    <citation type="submission" date="2024-06" db="EMBL/GenBank/DDBJ databases">
        <authorList>
            <person name="Plum-Jensen L.E."/>
            <person name="Schramm A."/>
            <person name="Marshall I.P.G."/>
        </authorList>
    </citation>
    <scope>NUCLEOTIDE SEQUENCE</scope>
    <source>
        <strain evidence="2">Rat1</strain>
    </source>
</reference>
<reference evidence="2" key="1">
    <citation type="journal article" date="2024" name="Syst. Appl. Microbiol.">
        <title>First single-strain enrichments of Electrothrix cable bacteria, description of E. aestuarii sp. nov. and E. rattekaaiensis sp. nov., and proposal of a cable bacteria taxonomy following the rules of the SeqCode.</title>
        <authorList>
            <person name="Plum-Jensen L.E."/>
            <person name="Schramm A."/>
            <person name="Marshall I.P.G."/>
        </authorList>
    </citation>
    <scope>NUCLEOTIDE SEQUENCE</scope>
    <source>
        <strain evidence="2">Rat1</strain>
    </source>
</reference>
<dbReference type="AlphaFoldDB" id="A0AAU8LVI7"/>
<dbReference type="InterPro" id="IPR005368">
    <property type="entry name" value="UPF0175"/>
</dbReference>
<name>A0AAU8LVI7_9BACT</name>
<protein>
    <submittedName>
        <fullName evidence="2">UPF0175 family protein</fullName>
    </submittedName>
</protein>
<comment type="similarity">
    <text evidence="1">Belongs to the UPF0175 family.</text>
</comment>
<dbReference type="PANTHER" id="PTHR37525:SF1">
    <property type="entry name" value="UPF0175 PROTEIN SSL1255"/>
    <property type="match status" value="1"/>
</dbReference>
<sequence length="84" mass="9078">MSVHVTIDLPEASFSILRTTPAAFVQELRLAAAVKWYEMGKISQAKAAELAGLSRAQFLKALGQFNVSPYQITPEDLAAEVGDV</sequence>
<dbReference type="InterPro" id="IPR052264">
    <property type="entry name" value="UPF0175_domain"/>
</dbReference>
<proteinExistence type="inferred from homology"/>
<dbReference type="Pfam" id="PF03683">
    <property type="entry name" value="UPF0175"/>
    <property type="match status" value="1"/>
</dbReference>
<organism evidence="2">
    <name type="scientific">Candidatus Electrothrix aestuarii</name>
    <dbReference type="NCBI Taxonomy" id="3062594"/>
    <lineage>
        <taxon>Bacteria</taxon>
        <taxon>Pseudomonadati</taxon>
        <taxon>Thermodesulfobacteriota</taxon>
        <taxon>Desulfobulbia</taxon>
        <taxon>Desulfobulbales</taxon>
        <taxon>Desulfobulbaceae</taxon>
        <taxon>Candidatus Electrothrix</taxon>
    </lineage>
</organism>
<evidence type="ECO:0000256" key="1">
    <source>
        <dbReference type="ARBA" id="ARBA00005651"/>
    </source>
</evidence>
<dbReference type="EMBL" id="CP159373">
    <property type="protein sequence ID" value="XCN72909.1"/>
    <property type="molecule type" value="Genomic_DNA"/>
</dbReference>